<dbReference type="Proteomes" id="UP001214441">
    <property type="component" value="Unassembled WGS sequence"/>
</dbReference>
<dbReference type="InterPro" id="IPR036890">
    <property type="entry name" value="HATPase_C_sf"/>
</dbReference>
<keyword evidence="1" id="KW-0808">Transferase</keyword>
<sequence>MTTAPARLWAYTLRLPNDPRAPRVARGTVRGVLPLYGLEALADSAELLTSELVTNAVRHTRGPAALRLKGDGERMRIGVSDSDPHIPPPFDGSPGPCAGATVPGVPEGGRGLTLVRLCAHEWGGFPLGDPALGTQGKFLWCDLTLRREDFGIAA</sequence>
<dbReference type="InterPro" id="IPR003594">
    <property type="entry name" value="HATPase_dom"/>
</dbReference>
<evidence type="ECO:0000313" key="4">
    <source>
        <dbReference type="Proteomes" id="UP001214441"/>
    </source>
</evidence>
<accession>A0ABT7AA00</accession>
<evidence type="ECO:0000313" key="3">
    <source>
        <dbReference type="EMBL" id="MDJ1137428.1"/>
    </source>
</evidence>
<protein>
    <submittedName>
        <fullName evidence="3">ATP-binding protein</fullName>
    </submittedName>
</protein>
<keyword evidence="3" id="KW-0547">Nucleotide-binding</keyword>
<proteinExistence type="predicted"/>
<evidence type="ECO:0000256" key="1">
    <source>
        <dbReference type="ARBA" id="ARBA00022527"/>
    </source>
</evidence>
<keyword evidence="4" id="KW-1185">Reference proteome</keyword>
<dbReference type="CDD" id="cd16936">
    <property type="entry name" value="HATPase_RsbW-like"/>
    <property type="match status" value="1"/>
</dbReference>
<evidence type="ECO:0000259" key="2">
    <source>
        <dbReference type="Pfam" id="PF13581"/>
    </source>
</evidence>
<name>A0ABT7AA00_9ACTN</name>
<gene>
    <name evidence="3" type="ORF">NMN56_036850</name>
</gene>
<feature type="domain" description="Histidine kinase/HSP90-like ATPase" evidence="2">
    <location>
        <begin position="16"/>
        <end position="116"/>
    </location>
</feature>
<dbReference type="SUPFAM" id="SSF55874">
    <property type="entry name" value="ATPase domain of HSP90 chaperone/DNA topoisomerase II/histidine kinase"/>
    <property type="match status" value="1"/>
</dbReference>
<comment type="caution">
    <text evidence="3">The sequence shown here is derived from an EMBL/GenBank/DDBJ whole genome shotgun (WGS) entry which is preliminary data.</text>
</comment>
<dbReference type="EMBL" id="JANCPR020000057">
    <property type="protein sequence ID" value="MDJ1137428.1"/>
    <property type="molecule type" value="Genomic_DNA"/>
</dbReference>
<dbReference type="RefSeq" id="WP_274039457.1">
    <property type="nucleotide sequence ID" value="NZ_JANCPR020000057.1"/>
</dbReference>
<dbReference type="Gene3D" id="3.30.565.10">
    <property type="entry name" value="Histidine kinase-like ATPase, C-terminal domain"/>
    <property type="match status" value="1"/>
</dbReference>
<dbReference type="GO" id="GO:0005524">
    <property type="term" value="F:ATP binding"/>
    <property type="evidence" value="ECO:0007669"/>
    <property type="project" value="UniProtKB-KW"/>
</dbReference>
<keyword evidence="3" id="KW-0067">ATP-binding</keyword>
<dbReference type="PANTHER" id="PTHR35526">
    <property type="entry name" value="ANTI-SIGMA-F FACTOR RSBW-RELATED"/>
    <property type="match status" value="1"/>
</dbReference>
<keyword evidence="1" id="KW-0723">Serine/threonine-protein kinase</keyword>
<keyword evidence="1" id="KW-0418">Kinase</keyword>
<dbReference type="Pfam" id="PF13581">
    <property type="entry name" value="HATPase_c_2"/>
    <property type="match status" value="1"/>
</dbReference>
<dbReference type="InterPro" id="IPR050267">
    <property type="entry name" value="Anti-sigma-factor_SerPK"/>
</dbReference>
<reference evidence="3 4" key="1">
    <citation type="submission" date="2023-05" db="EMBL/GenBank/DDBJ databases">
        <title>Streptantibioticus silvisoli sp. nov., acidotolerant actinomycetes 1 from pine litter.</title>
        <authorList>
            <person name="Swiecimska M."/>
            <person name="Golinska P."/>
            <person name="Sangal V."/>
            <person name="Wachnowicz B."/>
            <person name="Goodfellow M."/>
        </authorList>
    </citation>
    <scope>NUCLEOTIDE SEQUENCE [LARGE SCALE GENOMIC DNA]</scope>
    <source>
        <strain evidence="3 4">DSM 42109</strain>
    </source>
</reference>
<dbReference type="PANTHER" id="PTHR35526:SF3">
    <property type="entry name" value="ANTI-SIGMA-F FACTOR RSBW"/>
    <property type="match status" value="1"/>
</dbReference>
<organism evidence="3 4">
    <name type="scientific">Streptomyces iconiensis</name>
    <dbReference type="NCBI Taxonomy" id="1384038"/>
    <lineage>
        <taxon>Bacteria</taxon>
        <taxon>Bacillati</taxon>
        <taxon>Actinomycetota</taxon>
        <taxon>Actinomycetes</taxon>
        <taxon>Kitasatosporales</taxon>
        <taxon>Streptomycetaceae</taxon>
        <taxon>Streptomyces</taxon>
    </lineage>
</organism>